<evidence type="ECO:0000256" key="3">
    <source>
        <dbReference type="ARBA" id="ARBA00022722"/>
    </source>
</evidence>
<protein>
    <submittedName>
        <fullName evidence="11 12">RNA exonuclease 1 homolog</fullName>
    </submittedName>
</protein>
<dbReference type="InterPro" id="IPR012337">
    <property type="entry name" value="RNaseH-like_sf"/>
</dbReference>
<dbReference type="RefSeq" id="XP_047011267.1">
    <property type="nucleotide sequence ID" value="XM_047155311.2"/>
</dbReference>
<dbReference type="KEGG" id="ipu:108264962"/>
<evidence type="ECO:0000256" key="4">
    <source>
        <dbReference type="ARBA" id="ARBA00022801"/>
    </source>
</evidence>
<feature type="domain" description="Exonuclease" evidence="9">
    <location>
        <begin position="1111"/>
        <end position="1270"/>
    </location>
</feature>
<feature type="region of interest" description="Disordered" evidence="8">
    <location>
        <begin position="750"/>
        <end position="839"/>
    </location>
</feature>
<dbReference type="InterPro" id="IPR031736">
    <property type="entry name" value="REXO1-like_dom"/>
</dbReference>
<proteinExistence type="inferred from homology"/>
<gene>
    <name evidence="11 12 13 14 15" type="primary">rexo1</name>
</gene>
<dbReference type="CDD" id="cd06145">
    <property type="entry name" value="REX1_like"/>
    <property type="match status" value="1"/>
</dbReference>
<dbReference type="OrthoDB" id="206335at2759"/>
<dbReference type="InterPro" id="IPR034922">
    <property type="entry name" value="REX1-like_exo"/>
</dbReference>
<feature type="region of interest" description="Disordered" evidence="8">
    <location>
        <begin position="48"/>
        <end position="70"/>
    </location>
</feature>
<keyword evidence="10" id="KW-1185">Reference proteome</keyword>
<dbReference type="InterPro" id="IPR013520">
    <property type="entry name" value="Ribonucl_H"/>
</dbReference>
<dbReference type="Pfam" id="PF15870">
    <property type="entry name" value="EloA-BP1"/>
    <property type="match status" value="1"/>
</dbReference>
<dbReference type="RefSeq" id="XP_047011269.1">
    <property type="nucleotide sequence ID" value="XM_047155313.2"/>
</dbReference>
<comment type="subcellular location">
    <subcellularLocation>
        <location evidence="1">Nucleus</location>
    </subcellularLocation>
</comment>
<comment type="similarity">
    <text evidence="2">Belongs to the REXO1/REXO3 family.</text>
</comment>
<dbReference type="FunFam" id="3.30.420.10:FF:000021">
    <property type="entry name" value="RNA exonuclease 1 homolog"/>
    <property type="match status" value="1"/>
</dbReference>
<feature type="compositionally biased region" description="Basic and acidic residues" evidence="8">
    <location>
        <begin position="419"/>
        <end position="521"/>
    </location>
</feature>
<evidence type="ECO:0000256" key="7">
    <source>
        <dbReference type="SAM" id="Coils"/>
    </source>
</evidence>
<name>A0A2D0QVY1_ICTPU</name>
<dbReference type="Gene3D" id="3.30.420.10">
    <property type="entry name" value="Ribonuclease H-like superfamily/Ribonuclease H"/>
    <property type="match status" value="1"/>
</dbReference>
<feature type="region of interest" description="Disordered" evidence="8">
    <location>
        <begin position="200"/>
        <end position="718"/>
    </location>
</feature>
<feature type="compositionally biased region" description="Polar residues" evidence="8">
    <location>
        <begin position="210"/>
        <end position="223"/>
    </location>
</feature>
<feature type="region of interest" description="Disordered" evidence="8">
    <location>
        <begin position="126"/>
        <end position="184"/>
    </location>
</feature>
<reference evidence="10" key="1">
    <citation type="journal article" date="2016" name="Nat. Commun.">
        <title>The channel catfish genome sequence provides insights into the evolution of scale formation in teleosts.</title>
        <authorList>
            <person name="Liu Z."/>
            <person name="Liu S."/>
            <person name="Yao J."/>
            <person name="Bao L."/>
            <person name="Zhang J."/>
            <person name="Li Y."/>
            <person name="Jiang C."/>
            <person name="Sun L."/>
            <person name="Wang R."/>
            <person name="Zhang Y."/>
            <person name="Zhou T."/>
            <person name="Zeng Q."/>
            <person name="Fu Q."/>
            <person name="Gao S."/>
            <person name="Li N."/>
            <person name="Koren S."/>
            <person name="Jiang Y."/>
            <person name="Zimin A."/>
            <person name="Xu P."/>
            <person name="Phillippy A.M."/>
            <person name="Geng X."/>
            <person name="Song L."/>
            <person name="Sun F."/>
            <person name="Li C."/>
            <person name="Wang X."/>
            <person name="Chen A."/>
            <person name="Jin Y."/>
            <person name="Yuan Z."/>
            <person name="Yang Y."/>
            <person name="Tan S."/>
            <person name="Peatman E."/>
            <person name="Lu J."/>
            <person name="Qin Z."/>
            <person name="Dunham R."/>
            <person name="Li Z."/>
            <person name="Sonstegard T."/>
            <person name="Feng J."/>
            <person name="Danzmann R.G."/>
            <person name="Schroeder S."/>
            <person name="Scheffler B."/>
            <person name="Duke M.V."/>
            <person name="Ballard L."/>
            <person name="Kucuktas H."/>
            <person name="Kaltenboeck L."/>
            <person name="Liu H."/>
            <person name="Armbruster J."/>
            <person name="Xie Y."/>
            <person name="Kirby M.L."/>
            <person name="Tian Y."/>
            <person name="Flanagan M.E."/>
            <person name="Mu W."/>
            <person name="Waldbieser G.C."/>
        </authorList>
    </citation>
    <scope>NUCLEOTIDE SEQUENCE [LARGE SCALE GENOMIC DNA]</scope>
    <source>
        <strain evidence="10">SDA103</strain>
    </source>
</reference>
<dbReference type="InterPro" id="IPR047021">
    <property type="entry name" value="REXO1/3/4-like"/>
</dbReference>
<sequence length="1273" mass="140517">MLRSTGFFRGLDCPFYTGGGDGESGCNRPYCHFRHSNSRHRASSGVYEIGKAKDGPPDSNNQGYDPFNPEVVRPVEKYNAEPPASPVMDPGATELELVNRAIEAVQSEMEKEKKRLSRIGEQGYDPANSSIKAGYSRQAVAAVSSHSAYDPGSYQMSQSSEYNPTPRSSKYTLDSENNNSSSYANSMEYVPTAVSRVAAKKAAPAPVSRIPTTCSSSSKNKYTLDNLRPPTDMEYDPMSNFSAKPGAKGVKAVGMEGDGRKRVHPRWQKQSTDEEYVPVAKKPRRLPVKEPQKYMADYESDEESSGNEYRPTPKSRLQRRMSSADSADNEKRKSRETGACRQPPAQEFTIDGDEDEESDSFEPLDSEQPDDEPPDKKWTKNSIQAKKVPSEKTVRKELTESVKKSSSHKEKKGSSGTEKTSKKPSQESVKKEKSHGKVVEEKGMTKDSEKGGKGLKLKDAKSKKPDKKKGEQSHGDKERNIGEAKKPKVDKVHQSVKESSKYKEQKNGRIESGGREKDKKKSSSSSSTTTTSTSTASSSKDKHKKSSSSLGKKDAKAAKVKPRSLSHADLFGDESPEEEDEEDEEDERVVRKSASAFKRRSLVNKRKASDATETSSGEDIGPGDEDEHGHGDDGDAADFPMLQEDVDYDSDPMEECLRIFNESGYVKTEDKGRQAKQPPKEKEEDPDAQSTLTTLFPGQKKRVSHFKAKGSTEPSLNVLPKPQRRLTAQEVCYQRMQIAQQQAAELAASAAKNASPASRPLSSAAASGEKRRVMHRPNPALVAAKKPESQQASRGVLSPSRAVPDHSAVRAHTSATMLPKTVSTSAQKRVAHTPTLKSSSMKRPIIPTEFGAKVPTNVRQRYLSVFIDECLKFCPSEEASFQMALDEEKLVYERSSSKNIYLNVAVNALKKLRSKSATPSAPSPPAASLSTGKSAVPVRRKSQSHEGVLGGRLAATTSYTINRTGKQQDVQLKGAVLYWKLKAYVLSEEQLQEHGYPRPHPEHLGHAVIYNAPEKKNQDPFAKVCCRCGAEYKVNASGSCVRKEECNHHWGRLRRYKVSGGWETQYNCCSGAVGSPGCQVAKQHVQDNRKESLDGYVKTFSKPSSSDGNAGVYALDCEMCYTKQGLELTRVTVINSDLKVVYDTFVKPESKVVDYNTRFSGVTEEDLESATMRLRDVQAVLLNMFSAESILIGHSLESDLFALKLLHSTVVDTAVVFPHRLGLPYKRALRNVMADHLKRIIQDNVEGHDSSEDAAACMELMIWKIKEDAKVKR</sequence>
<evidence type="ECO:0000256" key="6">
    <source>
        <dbReference type="ARBA" id="ARBA00023242"/>
    </source>
</evidence>
<evidence type="ECO:0000259" key="9">
    <source>
        <dbReference type="SMART" id="SM00479"/>
    </source>
</evidence>
<accession>A0A2D0QVY1</accession>
<dbReference type="GO" id="GO:0004527">
    <property type="term" value="F:exonuclease activity"/>
    <property type="evidence" value="ECO:0007669"/>
    <property type="project" value="UniProtKB-KW"/>
</dbReference>
<dbReference type="GO" id="GO:0003676">
    <property type="term" value="F:nucleic acid binding"/>
    <property type="evidence" value="ECO:0007669"/>
    <property type="project" value="InterPro"/>
</dbReference>
<dbReference type="RefSeq" id="XP_053536419.1">
    <property type="nucleotide sequence ID" value="XM_053680444.1"/>
</dbReference>
<evidence type="ECO:0000313" key="15">
    <source>
        <dbReference type="RefSeq" id="XP_053536419.1"/>
    </source>
</evidence>
<dbReference type="PANTHER" id="PTHR12801">
    <property type="entry name" value="RNA EXONUCLEASE REXO1 / RECO3 FAMILY MEMBER-RELATED"/>
    <property type="match status" value="1"/>
</dbReference>
<keyword evidence="6" id="KW-0539">Nucleus</keyword>
<dbReference type="STRING" id="7998.ENSIPUP00000020162"/>
<reference evidence="11 12" key="2">
    <citation type="submission" date="2025-04" db="UniProtKB">
        <authorList>
            <consortium name="RefSeq"/>
        </authorList>
    </citation>
    <scope>IDENTIFICATION</scope>
    <source>
        <tissue evidence="11 12">Blood</tissue>
    </source>
</reference>
<feature type="compositionally biased region" description="Polar residues" evidence="8">
    <location>
        <begin position="154"/>
        <end position="174"/>
    </location>
</feature>
<feature type="region of interest" description="Disordered" evidence="8">
    <location>
        <begin position="915"/>
        <end position="949"/>
    </location>
</feature>
<organism evidence="10 11">
    <name type="scientific">Ictalurus punctatus</name>
    <name type="common">Channel catfish</name>
    <name type="synonym">Silurus punctatus</name>
    <dbReference type="NCBI Taxonomy" id="7998"/>
    <lineage>
        <taxon>Eukaryota</taxon>
        <taxon>Metazoa</taxon>
        <taxon>Chordata</taxon>
        <taxon>Craniata</taxon>
        <taxon>Vertebrata</taxon>
        <taxon>Euteleostomi</taxon>
        <taxon>Actinopterygii</taxon>
        <taxon>Neopterygii</taxon>
        <taxon>Teleostei</taxon>
        <taxon>Ostariophysi</taxon>
        <taxon>Siluriformes</taxon>
        <taxon>Ictaluridae</taxon>
        <taxon>Ictalurus</taxon>
    </lineage>
</organism>
<evidence type="ECO:0000313" key="10">
    <source>
        <dbReference type="Proteomes" id="UP000221080"/>
    </source>
</evidence>
<evidence type="ECO:0000256" key="2">
    <source>
        <dbReference type="ARBA" id="ARBA00006357"/>
    </source>
</evidence>
<feature type="compositionally biased region" description="Basic residues" evidence="8">
    <location>
        <begin position="597"/>
        <end position="606"/>
    </location>
</feature>
<feature type="compositionally biased region" description="Basic residues" evidence="8">
    <location>
        <begin position="699"/>
        <end position="708"/>
    </location>
</feature>
<feature type="compositionally biased region" description="Basic and acidic residues" evidence="8">
    <location>
        <begin position="328"/>
        <end position="338"/>
    </location>
</feature>
<dbReference type="SMART" id="SM00479">
    <property type="entry name" value="EXOIII"/>
    <property type="match status" value="1"/>
</dbReference>
<feature type="coiled-coil region" evidence="7">
    <location>
        <begin position="95"/>
        <end position="122"/>
    </location>
</feature>
<dbReference type="CTD" id="57455"/>
<dbReference type="SUPFAM" id="SSF53098">
    <property type="entry name" value="Ribonuclease H-like"/>
    <property type="match status" value="1"/>
</dbReference>
<dbReference type="GO" id="GO:0005634">
    <property type="term" value="C:nucleus"/>
    <property type="evidence" value="ECO:0007669"/>
    <property type="project" value="UniProtKB-SubCell"/>
</dbReference>
<dbReference type="RefSeq" id="XP_053536417.1">
    <property type="nucleotide sequence ID" value="XM_053680442.1"/>
</dbReference>
<feature type="compositionally biased region" description="Low complexity" evidence="8">
    <location>
        <begin position="200"/>
        <end position="209"/>
    </location>
</feature>
<feature type="compositionally biased region" description="Low complexity" evidence="8">
    <location>
        <begin position="750"/>
        <end position="767"/>
    </location>
</feature>
<keyword evidence="3" id="KW-0540">Nuclease</keyword>
<feature type="compositionally biased region" description="Low complexity" evidence="8">
    <location>
        <begin position="175"/>
        <end position="184"/>
    </location>
</feature>
<keyword evidence="4" id="KW-0378">Hydrolase</keyword>
<feature type="compositionally biased region" description="Basic and acidic residues" evidence="8">
    <location>
        <begin position="388"/>
        <end position="403"/>
    </location>
</feature>
<feature type="compositionally biased region" description="Acidic residues" evidence="8">
    <location>
        <begin position="571"/>
        <end position="587"/>
    </location>
</feature>
<dbReference type="InterPro" id="IPR036397">
    <property type="entry name" value="RNaseH_sf"/>
</dbReference>
<dbReference type="AlphaFoldDB" id="A0A2D0QVY1"/>
<keyword evidence="5 11" id="KW-0269">Exonuclease</keyword>
<feature type="compositionally biased region" description="Basic and acidic residues" evidence="8">
    <location>
        <begin position="667"/>
        <end position="683"/>
    </location>
</feature>
<evidence type="ECO:0000313" key="11">
    <source>
        <dbReference type="RefSeq" id="XP_017322464.1"/>
    </source>
</evidence>
<evidence type="ECO:0000313" key="13">
    <source>
        <dbReference type="RefSeq" id="XP_047011269.1"/>
    </source>
</evidence>
<evidence type="ECO:0000256" key="8">
    <source>
        <dbReference type="SAM" id="MobiDB-lite"/>
    </source>
</evidence>
<keyword evidence="7" id="KW-0175">Coiled coil</keyword>
<dbReference type="RefSeq" id="XP_017322464.1">
    <property type="nucleotide sequence ID" value="XM_017466975.3"/>
</dbReference>
<feature type="compositionally biased region" description="Acidic residues" evidence="8">
    <location>
        <begin position="644"/>
        <end position="654"/>
    </location>
</feature>
<feature type="compositionally biased region" description="Low complexity" evidence="8">
    <location>
        <begin position="523"/>
        <end position="538"/>
    </location>
</feature>
<evidence type="ECO:0000256" key="5">
    <source>
        <dbReference type="ARBA" id="ARBA00022839"/>
    </source>
</evidence>
<dbReference type="PANTHER" id="PTHR12801:SF62">
    <property type="entry name" value="RNA EXONUCLEASE 1 HOMOLOG"/>
    <property type="match status" value="1"/>
</dbReference>
<dbReference type="Proteomes" id="UP000221080">
    <property type="component" value="Chromosome 5"/>
</dbReference>
<dbReference type="GeneID" id="108264962"/>
<evidence type="ECO:0000313" key="14">
    <source>
        <dbReference type="RefSeq" id="XP_053536417.1"/>
    </source>
</evidence>
<feature type="compositionally biased region" description="Acidic residues" evidence="8">
    <location>
        <begin position="350"/>
        <end position="373"/>
    </location>
</feature>
<evidence type="ECO:0000256" key="1">
    <source>
        <dbReference type="ARBA" id="ARBA00004123"/>
    </source>
</evidence>
<evidence type="ECO:0000313" key="12">
    <source>
        <dbReference type="RefSeq" id="XP_047011267.1"/>
    </source>
</evidence>
<feature type="compositionally biased region" description="Polar residues" evidence="8">
    <location>
        <begin position="813"/>
        <end position="827"/>
    </location>
</feature>